<evidence type="ECO:0000256" key="1">
    <source>
        <dbReference type="SAM" id="MobiDB-lite"/>
    </source>
</evidence>
<dbReference type="InterPro" id="IPR021760">
    <property type="entry name" value="RepC_C"/>
</dbReference>
<dbReference type="SUPFAM" id="SSF46785">
    <property type="entry name" value="Winged helix' DNA-binding domain"/>
    <property type="match status" value="1"/>
</dbReference>
<dbReference type="Pfam" id="PF11800">
    <property type="entry name" value="RP-C_C"/>
    <property type="match status" value="1"/>
</dbReference>
<evidence type="ECO:0000259" key="2">
    <source>
        <dbReference type="Pfam" id="PF03428"/>
    </source>
</evidence>
<proteinExistence type="predicted"/>
<evidence type="ECO:0000313" key="4">
    <source>
        <dbReference type="EMBL" id="MFD2261160.1"/>
    </source>
</evidence>
<feature type="compositionally biased region" description="Basic and acidic residues" evidence="1">
    <location>
        <begin position="303"/>
        <end position="313"/>
    </location>
</feature>
<feature type="domain" description="Plasmid replication protein C N-terminal" evidence="2">
    <location>
        <begin position="35"/>
        <end position="197"/>
    </location>
</feature>
<dbReference type="InterPro" id="IPR036390">
    <property type="entry name" value="WH_DNA-bd_sf"/>
</dbReference>
<protein>
    <submittedName>
        <fullName evidence="4">Plasmid replication protein RepC</fullName>
    </submittedName>
</protein>
<evidence type="ECO:0000259" key="3">
    <source>
        <dbReference type="Pfam" id="PF11800"/>
    </source>
</evidence>
<comment type="caution">
    <text evidence="4">The sequence shown here is derived from an EMBL/GenBank/DDBJ whole genome shotgun (WGS) entry which is preliminary data.</text>
</comment>
<gene>
    <name evidence="4" type="primary">repC</name>
    <name evidence="4" type="ORF">ACFSMZ_15525</name>
</gene>
<feature type="region of interest" description="Disordered" evidence="1">
    <location>
        <begin position="269"/>
        <end position="323"/>
    </location>
</feature>
<dbReference type="InterPro" id="IPR005090">
    <property type="entry name" value="RepC_N"/>
</dbReference>
<keyword evidence="5" id="KW-1185">Reference proteome</keyword>
<dbReference type="NCBIfam" id="NF040974">
    <property type="entry name" value="RepABC_RepC"/>
    <property type="match status" value="1"/>
</dbReference>
<dbReference type="InterPro" id="IPR047611">
    <property type="entry name" value="RepABC_RepC"/>
</dbReference>
<dbReference type="Pfam" id="PF03428">
    <property type="entry name" value="RP-C"/>
    <property type="match status" value="1"/>
</dbReference>
<feature type="domain" description="Plasmid replication protein C C-terminal" evidence="3">
    <location>
        <begin position="333"/>
        <end position="430"/>
    </location>
</feature>
<reference evidence="5" key="1">
    <citation type="journal article" date="2019" name="Int. J. Syst. Evol. Microbiol.">
        <title>The Global Catalogue of Microorganisms (GCM) 10K type strain sequencing project: providing services to taxonomists for standard genome sequencing and annotation.</title>
        <authorList>
            <consortium name="The Broad Institute Genomics Platform"/>
            <consortium name="The Broad Institute Genome Sequencing Center for Infectious Disease"/>
            <person name="Wu L."/>
            <person name="Ma J."/>
        </authorList>
    </citation>
    <scope>NUCLEOTIDE SEQUENCE [LARGE SCALE GENOMIC DNA]</scope>
    <source>
        <strain evidence="5">KCTC 23707</strain>
    </source>
</reference>
<evidence type="ECO:0000313" key="5">
    <source>
        <dbReference type="Proteomes" id="UP001597373"/>
    </source>
</evidence>
<name>A0ABW5DPC5_9HYPH</name>
<accession>A0ABW5DPC5</accession>
<dbReference type="EMBL" id="JBHUIR010000062">
    <property type="protein sequence ID" value="MFD2261160.1"/>
    <property type="molecule type" value="Genomic_DNA"/>
</dbReference>
<dbReference type="Proteomes" id="UP001597373">
    <property type="component" value="Unassembled WGS sequence"/>
</dbReference>
<feature type="compositionally biased region" description="Basic and acidic residues" evidence="1">
    <location>
        <begin position="274"/>
        <end position="296"/>
    </location>
</feature>
<dbReference type="NCBIfam" id="NF010396">
    <property type="entry name" value="PRK13824.1"/>
    <property type="match status" value="1"/>
</dbReference>
<sequence length="443" mass="49148">MTERFATTPFGGGRISASSFLRREEIDRAREQLRKEGKGGNDTGTAEKWQLLRALTEARTAFGLSDRTLCVLEALLSFHPERELDGSQPIIVFPSNAELSLRSRGMADATLRRHLAALVEAGLILRRDSPNGKRYVRRDARGEVETAFGFDLSPLALAASRIHAAAEEAREHARRCQALRVEISIHLRDTGKIIEAALHEKRPGDWEAFSLRLMPLARRVSRQASLEQLQQRCDDLVRLRAEVENAYLDALSEQEMSGNDADFERQFQNSNTDSHSEYSSEKELERQAEPQLDERGVQASDDLSEKEGTDHRGSRQTAGLPPLDRIRRAEPVPLGYLMSVCPTLSTYARDGISGWPDVFRTADLVRSMLGISPDAWRKAREAMGDFTASAVIAAILERAELIRSPGGYLRALTQRAEQGRFSVLPMLAALESCRGKDAAGGPG</sequence>
<dbReference type="RefSeq" id="WP_345099858.1">
    <property type="nucleotide sequence ID" value="NZ_BAABGS010000071.1"/>
</dbReference>
<organism evidence="4 5">
    <name type="scientific">Chelativorans composti</name>
    <dbReference type="NCBI Taxonomy" id="768533"/>
    <lineage>
        <taxon>Bacteria</taxon>
        <taxon>Pseudomonadati</taxon>
        <taxon>Pseudomonadota</taxon>
        <taxon>Alphaproteobacteria</taxon>
        <taxon>Hyphomicrobiales</taxon>
        <taxon>Phyllobacteriaceae</taxon>
        <taxon>Chelativorans</taxon>
    </lineage>
</organism>